<evidence type="ECO:0000313" key="4">
    <source>
        <dbReference type="Proteomes" id="UP000297299"/>
    </source>
</evidence>
<feature type="domain" description="Myb-like" evidence="2">
    <location>
        <begin position="472"/>
        <end position="536"/>
    </location>
</feature>
<dbReference type="Proteomes" id="UP000297299">
    <property type="component" value="Unassembled WGS sequence"/>
</dbReference>
<name>A0A4Y8DCE9_9HELO</name>
<feature type="compositionally biased region" description="Polar residues" evidence="1">
    <location>
        <begin position="304"/>
        <end position="321"/>
    </location>
</feature>
<sequence length="542" mass="60525">MSNSIECFVTNHCVVPSMPEPLFKMDSNAFSVVNPPVAKGWEQNFESFRDYKHFPLFQNESGDICQDTTPLSGNQGGNKNSPKTPTHTVLHPRRHPSKAYYYSIPLHLAPNMVQDYGSDSTLGVGYTQMGIDQGRGSFTAFQNCTSTTPFSMAHTSFPGNDSTTYRFSNDSITPSIDDNDLQKSSTDRLNTYESLASGSVTHDGILDDWWPNENGNLMNKINGHSNGMVASYSIPIFPDGLPRPQIEQLENFENIWNDGWVTESEWPPAPFVPSTIKPKALNLDASFTSTASITTRASRQASTFSPESTAVTSTSDYTPGTSPAKELSKEHTTQSRSRHMLPSSRPVRDNDIVADRFDEDGMATDRLVENRRPSASTPISAIRNTRSHRIIKNDFDIKHSNVPLTPKNHLLDGKSSSTIGNAPLVNRLEQNNFLIRSRQAGMSYKAIRSSGNFTAAESTLRGRFRTLTKDKKDRVRQPKWTENDIQLLSNAVRKLGRSTNSGSEPQWKKVAQYIYDNGGSYHFGYATCRKRWITLKNVDKKV</sequence>
<reference evidence="3 4" key="1">
    <citation type="submission" date="2017-11" db="EMBL/GenBank/DDBJ databases">
        <title>Comparative genomics of Botrytis spp.</title>
        <authorList>
            <person name="Valero-Jimenez C.A."/>
            <person name="Tapia P."/>
            <person name="Veloso J."/>
            <person name="Silva-Moreno E."/>
            <person name="Staats M."/>
            <person name="Valdes J.H."/>
            <person name="Van Kan J.A.L."/>
        </authorList>
    </citation>
    <scope>NUCLEOTIDE SEQUENCE [LARGE SCALE GENOMIC DNA]</scope>
    <source>
        <strain evidence="3 4">MUCL2830</strain>
    </source>
</reference>
<feature type="region of interest" description="Disordered" evidence="1">
    <location>
        <begin position="72"/>
        <end position="91"/>
    </location>
</feature>
<evidence type="ECO:0000313" key="3">
    <source>
        <dbReference type="EMBL" id="TEY80445.1"/>
    </source>
</evidence>
<evidence type="ECO:0000259" key="2">
    <source>
        <dbReference type="PROSITE" id="PS50090"/>
    </source>
</evidence>
<dbReference type="PROSITE" id="PS50090">
    <property type="entry name" value="MYB_LIKE"/>
    <property type="match status" value="1"/>
</dbReference>
<dbReference type="AlphaFoldDB" id="A0A4Y8DCE9"/>
<dbReference type="Gene3D" id="1.10.10.60">
    <property type="entry name" value="Homeodomain-like"/>
    <property type="match status" value="1"/>
</dbReference>
<comment type="caution">
    <text evidence="3">The sequence shown here is derived from an EMBL/GenBank/DDBJ whole genome shotgun (WGS) entry which is preliminary data.</text>
</comment>
<feature type="region of interest" description="Disordered" evidence="1">
    <location>
        <begin position="294"/>
        <end position="347"/>
    </location>
</feature>
<dbReference type="EMBL" id="PHWZ01000038">
    <property type="protein sequence ID" value="TEY80445.1"/>
    <property type="molecule type" value="Genomic_DNA"/>
</dbReference>
<dbReference type="STRING" id="38488.A0A4Y8DCE9"/>
<evidence type="ECO:0000256" key="1">
    <source>
        <dbReference type="SAM" id="MobiDB-lite"/>
    </source>
</evidence>
<feature type="compositionally biased region" description="Polar residues" evidence="1">
    <location>
        <begin position="72"/>
        <end position="87"/>
    </location>
</feature>
<organism evidence="3 4">
    <name type="scientific">Botryotinia calthae</name>
    <dbReference type="NCBI Taxonomy" id="38488"/>
    <lineage>
        <taxon>Eukaryota</taxon>
        <taxon>Fungi</taxon>
        <taxon>Dikarya</taxon>
        <taxon>Ascomycota</taxon>
        <taxon>Pezizomycotina</taxon>
        <taxon>Leotiomycetes</taxon>
        <taxon>Helotiales</taxon>
        <taxon>Sclerotiniaceae</taxon>
        <taxon>Botryotinia</taxon>
    </lineage>
</organism>
<dbReference type="CDD" id="cd00167">
    <property type="entry name" value="SANT"/>
    <property type="match status" value="1"/>
</dbReference>
<protein>
    <recommendedName>
        <fullName evidence="2">Myb-like domain-containing protein</fullName>
    </recommendedName>
</protein>
<keyword evidence="4" id="KW-1185">Reference proteome</keyword>
<gene>
    <name evidence="3" type="ORF">BOTCAL_0038g00270</name>
</gene>
<accession>A0A4Y8DCE9</accession>
<dbReference type="InterPro" id="IPR001005">
    <property type="entry name" value="SANT/Myb"/>
</dbReference>
<dbReference type="OrthoDB" id="3439209at2759"/>
<proteinExistence type="predicted"/>
<feature type="compositionally biased region" description="Low complexity" evidence="1">
    <location>
        <begin position="294"/>
        <end position="303"/>
    </location>
</feature>